<keyword evidence="1" id="KW-0732">Signal</keyword>
<dbReference type="PANTHER" id="PTHR46902">
    <property type="entry name" value="DOMON DOMAIN-CONTAINING PROTEIN FRRS1L"/>
    <property type="match status" value="1"/>
</dbReference>
<gene>
    <name evidence="3" type="ORF">HNAJ_LOCUS8179</name>
</gene>
<evidence type="ECO:0000256" key="1">
    <source>
        <dbReference type="SAM" id="SignalP"/>
    </source>
</evidence>
<evidence type="ECO:0000313" key="5">
    <source>
        <dbReference type="WBParaSite" id="HNAJ_0000818301-mRNA-1"/>
    </source>
</evidence>
<protein>
    <submittedName>
        <fullName evidence="5">DOMON domain-containing protein</fullName>
    </submittedName>
</protein>
<reference evidence="3 4" key="2">
    <citation type="submission" date="2018-11" db="EMBL/GenBank/DDBJ databases">
        <authorList>
            <consortium name="Pathogen Informatics"/>
        </authorList>
    </citation>
    <scope>NUCLEOTIDE SEQUENCE [LARGE SCALE GENOMIC DNA]</scope>
</reference>
<accession>A0A0R3TLP6</accession>
<name>A0A0R3TLP6_RODNA</name>
<evidence type="ECO:0000313" key="4">
    <source>
        <dbReference type="Proteomes" id="UP000278807"/>
    </source>
</evidence>
<sequence length="205" mass="22702">MIVFGVLFFLVAGALGFTPIDLSSCTVTKGCIRPSVCDDNACEYGATWRLVEQDEIQYVEFELFGDVKSSSGFISLVFSRDPYFGGDGFVGCYYDTVDFKGVVKAGYRPEASETNHIYNPSDDEKLLITSGDDLGTDYVDANHYIQCRFRRRVTPVRMANQLKDLAPPNAYYLIIQRGSDPLRTNFGQLYPDGEATSNASAVITS</sequence>
<feature type="domain" description="DOMON" evidence="2">
    <location>
        <begin position="42"/>
        <end position="178"/>
    </location>
</feature>
<organism evidence="5">
    <name type="scientific">Rodentolepis nana</name>
    <name type="common">Dwarf tapeworm</name>
    <name type="synonym">Hymenolepis nana</name>
    <dbReference type="NCBI Taxonomy" id="102285"/>
    <lineage>
        <taxon>Eukaryota</taxon>
        <taxon>Metazoa</taxon>
        <taxon>Spiralia</taxon>
        <taxon>Lophotrochozoa</taxon>
        <taxon>Platyhelminthes</taxon>
        <taxon>Cestoda</taxon>
        <taxon>Eucestoda</taxon>
        <taxon>Cyclophyllidea</taxon>
        <taxon>Hymenolepididae</taxon>
        <taxon>Rodentolepis</taxon>
    </lineage>
</organism>
<feature type="signal peptide" evidence="1">
    <location>
        <begin position="1"/>
        <end position="16"/>
    </location>
</feature>
<keyword evidence="4" id="KW-1185">Reference proteome</keyword>
<dbReference type="OrthoDB" id="6372137at2759"/>
<reference evidence="5" key="1">
    <citation type="submission" date="2017-02" db="UniProtKB">
        <authorList>
            <consortium name="WormBaseParasite"/>
        </authorList>
    </citation>
    <scope>IDENTIFICATION</scope>
</reference>
<dbReference type="STRING" id="102285.A0A0R3TLP6"/>
<feature type="chain" id="PRO_5043131909" evidence="1">
    <location>
        <begin position="17"/>
        <end position="205"/>
    </location>
</feature>
<dbReference type="EMBL" id="UZAE01012215">
    <property type="protein sequence ID" value="VDO04044.1"/>
    <property type="molecule type" value="Genomic_DNA"/>
</dbReference>
<evidence type="ECO:0000259" key="2">
    <source>
        <dbReference type="PROSITE" id="PS50836"/>
    </source>
</evidence>
<dbReference type="InterPro" id="IPR042789">
    <property type="entry name" value="FRRS1L"/>
</dbReference>
<dbReference type="InterPro" id="IPR005018">
    <property type="entry name" value="DOMON_domain"/>
</dbReference>
<evidence type="ECO:0000313" key="3">
    <source>
        <dbReference type="EMBL" id="VDO04044.1"/>
    </source>
</evidence>
<dbReference type="WBParaSite" id="HNAJ_0000818301-mRNA-1">
    <property type="protein sequence ID" value="HNAJ_0000818301-mRNA-1"/>
    <property type="gene ID" value="HNAJ_0000818301"/>
</dbReference>
<proteinExistence type="predicted"/>
<dbReference type="GO" id="GO:0099072">
    <property type="term" value="P:regulation of postsynaptic membrane neurotransmitter receptor levels"/>
    <property type="evidence" value="ECO:0007669"/>
    <property type="project" value="TreeGrafter"/>
</dbReference>
<dbReference type="Proteomes" id="UP000278807">
    <property type="component" value="Unassembled WGS sequence"/>
</dbReference>
<dbReference type="PROSITE" id="PS50836">
    <property type="entry name" value="DOMON"/>
    <property type="match status" value="1"/>
</dbReference>
<dbReference type="PANTHER" id="PTHR46902:SF1">
    <property type="entry name" value="DOMON DOMAIN-CONTAINING PROTEIN FRRS1L"/>
    <property type="match status" value="1"/>
</dbReference>
<dbReference type="AlphaFoldDB" id="A0A0R3TLP6"/>
<dbReference type="GO" id="GO:1900449">
    <property type="term" value="P:regulation of glutamate receptor signaling pathway"/>
    <property type="evidence" value="ECO:0007669"/>
    <property type="project" value="InterPro"/>
</dbReference>